<proteinExistence type="predicted"/>
<evidence type="ECO:0000256" key="2">
    <source>
        <dbReference type="ARBA" id="ARBA00022692"/>
    </source>
</evidence>
<dbReference type="Pfam" id="PF13639">
    <property type="entry name" value="zf-RING_2"/>
    <property type="match status" value="1"/>
</dbReference>
<dbReference type="PROSITE" id="PS50089">
    <property type="entry name" value="ZF_RING_2"/>
    <property type="match status" value="1"/>
</dbReference>
<feature type="domain" description="RING-type" evidence="10">
    <location>
        <begin position="105"/>
        <end position="143"/>
    </location>
</feature>
<evidence type="ECO:0000256" key="9">
    <source>
        <dbReference type="SAM" id="MobiDB-lite"/>
    </source>
</evidence>
<dbReference type="GO" id="GO:0008270">
    <property type="term" value="F:zinc ion binding"/>
    <property type="evidence" value="ECO:0007669"/>
    <property type="project" value="UniProtKB-KW"/>
</dbReference>
<evidence type="ECO:0000256" key="4">
    <source>
        <dbReference type="ARBA" id="ARBA00022771"/>
    </source>
</evidence>
<evidence type="ECO:0000256" key="8">
    <source>
        <dbReference type="PROSITE-ProRule" id="PRU00175"/>
    </source>
</evidence>
<dbReference type="PANTHER" id="PTHR46539">
    <property type="entry name" value="E3 UBIQUITIN-PROTEIN LIGASE ATL42"/>
    <property type="match status" value="1"/>
</dbReference>
<evidence type="ECO:0000259" key="10">
    <source>
        <dbReference type="PROSITE" id="PS50089"/>
    </source>
</evidence>
<dbReference type="SMART" id="SM01114">
    <property type="entry name" value="CXC"/>
    <property type="match status" value="1"/>
</dbReference>
<dbReference type="InterPro" id="IPR001841">
    <property type="entry name" value="Znf_RING"/>
</dbReference>
<keyword evidence="6" id="KW-1133">Transmembrane helix</keyword>
<feature type="compositionally biased region" description="Acidic residues" evidence="9">
    <location>
        <begin position="514"/>
        <end position="523"/>
    </location>
</feature>
<dbReference type="OrthoDB" id="8062037at2759"/>
<evidence type="ECO:0000256" key="3">
    <source>
        <dbReference type="ARBA" id="ARBA00022723"/>
    </source>
</evidence>
<dbReference type="EMBL" id="JNBS01000222">
    <property type="protein sequence ID" value="OQS07643.1"/>
    <property type="molecule type" value="Genomic_DNA"/>
</dbReference>
<dbReference type="AlphaFoldDB" id="A0A1W0ABG4"/>
<reference evidence="11 12" key="1">
    <citation type="journal article" date="2014" name="Genome Biol. Evol.">
        <title>The secreted proteins of Achlya hypogyna and Thraustotheca clavata identify the ancestral oomycete secretome and reveal gene acquisitions by horizontal gene transfer.</title>
        <authorList>
            <person name="Misner I."/>
            <person name="Blouin N."/>
            <person name="Leonard G."/>
            <person name="Richards T.A."/>
            <person name="Lane C.E."/>
        </authorList>
    </citation>
    <scope>NUCLEOTIDE SEQUENCE [LARGE SCALE GENOMIC DNA]</scope>
    <source>
        <strain evidence="11 12">ATCC 34112</strain>
    </source>
</reference>
<keyword evidence="12" id="KW-1185">Reference proteome</keyword>
<keyword evidence="5" id="KW-0862">Zinc</keyword>
<dbReference type="InterPro" id="IPR033467">
    <property type="entry name" value="Tesmin/TSO1-like_CXC"/>
</dbReference>
<dbReference type="STRING" id="74557.A0A1W0ABG4"/>
<keyword evidence="2" id="KW-0812">Transmembrane</keyword>
<feature type="region of interest" description="Disordered" evidence="9">
    <location>
        <begin position="504"/>
        <end position="523"/>
    </location>
</feature>
<protein>
    <recommendedName>
        <fullName evidence="10">RING-type domain-containing protein</fullName>
    </recommendedName>
</protein>
<evidence type="ECO:0000256" key="1">
    <source>
        <dbReference type="ARBA" id="ARBA00004370"/>
    </source>
</evidence>
<keyword evidence="3" id="KW-0479">Metal-binding</keyword>
<evidence type="ECO:0000313" key="12">
    <source>
        <dbReference type="Proteomes" id="UP000243217"/>
    </source>
</evidence>
<evidence type="ECO:0000313" key="11">
    <source>
        <dbReference type="EMBL" id="OQS07643.1"/>
    </source>
</evidence>
<name>A0A1W0ABG4_9STRA</name>
<dbReference type="Gene3D" id="3.30.40.10">
    <property type="entry name" value="Zinc/RING finger domain, C3HC4 (zinc finger)"/>
    <property type="match status" value="1"/>
</dbReference>
<organism evidence="11 12">
    <name type="scientific">Thraustotheca clavata</name>
    <dbReference type="NCBI Taxonomy" id="74557"/>
    <lineage>
        <taxon>Eukaryota</taxon>
        <taxon>Sar</taxon>
        <taxon>Stramenopiles</taxon>
        <taxon>Oomycota</taxon>
        <taxon>Saprolegniomycetes</taxon>
        <taxon>Saprolegniales</taxon>
        <taxon>Achlyaceae</taxon>
        <taxon>Thraustotheca</taxon>
    </lineage>
</organism>
<keyword evidence="4 8" id="KW-0863">Zinc-finger</keyword>
<sequence>MPGVKRVQLDGWGGHNAGKVICVDSRSAGNYYTGPVVQQRVAPNKQFGASYVPPPKEEAKYKSLYGQQFQQPVANGVDQVQVEIAKACNLISKQVATLPISIRECSVCLSSNAHTQMVPCGHVFHSRCFLRWFRSNRSCPLCRTGVDRVQLAPTPQDNETSNNVDAIMEEDDEESEDENMGVEDSNAELMHDDDLIDFLSHTKTDDIDLLPLEDMEVLEEMTMDSSIDLHDSHNHHNHHHHPHHQQYIPQTTMPNYWMVLNNGQSLAQPQSTPTRPPPAPSTQPPRMVHIAPRPNMAQMHRPASTLMASPAKSSPVTPLRDLKMNPSMVMMPTSQKTNSCRCAGGCRNGRCACVKEGSMCGVTCRCTSCKNPFLSIAMAGIDVSTLVRDDCFMHNLSKIRDMMTKLHEIIPVPCCPTYSENQNVSILNCIDGFQCGNCNKNYDFSWCSNKLCDREKQKRNHCSKCKRCGDHRDVHCDDCGRCYFAGVSSSFACPCQEKAAAPTASKDDVNGKGEDEEEGCVIM</sequence>
<evidence type="ECO:0000256" key="5">
    <source>
        <dbReference type="ARBA" id="ARBA00022833"/>
    </source>
</evidence>
<dbReference type="PANTHER" id="PTHR46539:SF1">
    <property type="entry name" value="E3 UBIQUITIN-PROTEIN LIGASE ATL42"/>
    <property type="match status" value="1"/>
</dbReference>
<comment type="caution">
    <text evidence="11">The sequence shown here is derived from an EMBL/GenBank/DDBJ whole genome shotgun (WGS) entry which is preliminary data.</text>
</comment>
<evidence type="ECO:0000256" key="6">
    <source>
        <dbReference type="ARBA" id="ARBA00022989"/>
    </source>
</evidence>
<comment type="subcellular location">
    <subcellularLocation>
        <location evidence="1">Membrane</location>
    </subcellularLocation>
</comment>
<dbReference type="InterPro" id="IPR013083">
    <property type="entry name" value="Znf_RING/FYVE/PHD"/>
</dbReference>
<dbReference type="SUPFAM" id="SSF57850">
    <property type="entry name" value="RING/U-box"/>
    <property type="match status" value="1"/>
</dbReference>
<keyword evidence="7" id="KW-0472">Membrane</keyword>
<accession>A0A1W0ABG4</accession>
<dbReference type="GO" id="GO:0016020">
    <property type="term" value="C:membrane"/>
    <property type="evidence" value="ECO:0007669"/>
    <property type="project" value="UniProtKB-SubCell"/>
</dbReference>
<gene>
    <name evidence="11" type="ORF">THRCLA_00360</name>
</gene>
<dbReference type="Proteomes" id="UP000243217">
    <property type="component" value="Unassembled WGS sequence"/>
</dbReference>
<evidence type="ECO:0000256" key="7">
    <source>
        <dbReference type="ARBA" id="ARBA00023136"/>
    </source>
</evidence>
<dbReference type="SMART" id="SM00184">
    <property type="entry name" value="RING"/>
    <property type="match status" value="1"/>
</dbReference>